<dbReference type="EMBL" id="JAHRIO010063546">
    <property type="protein sequence ID" value="MEQ2179656.1"/>
    <property type="molecule type" value="Genomic_DNA"/>
</dbReference>
<name>A0ABV0P878_9TELE</name>
<keyword evidence="5" id="KW-0560">Oxidoreductase</keyword>
<comment type="cofactor">
    <cofactor evidence="1">
        <name>FAD</name>
        <dbReference type="ChEBI" id="CHEBI:57692"/>
    </cofactor>
</comment>
<evidence type="ECO:0000259" key="6">
    <source>
        <dbReference type="Pfam" id="PF01593"/>
    </source>
</evidence>
<dbReference type="SUPFAM" id="SSF51905">
    <property type="entry name" value="FAD/NAD(P)-binding domain"/>
    <property type="match status" value="1"/>
</dbReference>
<evidence type="ECO:0000256" key="2">
    <source>
        <dbReference type="ARBA" id="ARBA00005995"/>
    </source>
</evidence>
<evidence type="ECO:0000256" key="3">
    <source>
        <dbReference type="ARBA" id="ARBA00022630"/>
    </source>
</evidence>
<accession>A0ABV0P878</accession>
<dbReference type="InterPro" id="IPR002937">
    <property type="entry name" value="Amino_oxidase"/>
</dbReference>
<evidence type="ECO:0000313" key="7">
    <source>
        <dbReference type="EMBL" id="MEQ2179656.1"/>
    </source>
</evidence>
<sequence length="240" mass="26983">EYDELAEMQVKLEEKLQELEANPPRDRQILDWHFANLEFANATPLSTLSLKHWDQDDDFEFTGSHLTVRNGYSCVPVALAEGLDIKLNTAVRQVRYTASGCEVIAVNTRSTTQTFIYKCDAVLCTLPLGVLKQQPPAVQFVPPLPEWKTSAIQRMGFGNLNKVGPAHTEHGFSCLRTCCCVPLCWKVVLCFDRVFWDPSVNLFGHVGSTTASRGELFLFWNLYKGEMSSRTPCDCTNIGE</sequence>
<organism evidence="7 8">
    <name type="scientific">Goodea atripinnis</name>
    <dbReference type="NCBI Taxonomy" id="208336"/>
    <lineage>
        <taxon>Eukaryota</taxon>
        <taxon>Metazoa</taxon>
        <taxon>Chordata</taxon>
        <taxon>Craniata</taxon>
        <taxon>Vertebrata</taxon>
        <taxon>Euteleostomi</taxon>
        <taxon>Actinopterygii</taxon>
        <taxon>Neopterygii</taxon>
        <taxon>Teleostei</taxon>
        <taxon>Neoteleostei</taxon>
        <taxon>Acanthomorphata</taxon>
        <taxon>Ovalentaria</taxon>
        <taxon>Atherinomorphae</taxon>
        <taxon>Cyprinodontiformes</taxon>
        <taxon>Goodeidae</taxon>
        <taxon>Goodea</taxon>
    </lineage>
</organism>
<keyword evidence="4" id="KW-0274">FAD</keyword>
<comment type="caution">
    <text evidence="7">The sequence shown here is derived from an EMBL/GenBank/DDBJ whole genome shotgun (WGS) entry which is preliminary data.</text>
</comment>
<dbReference type="Gene3D" id="3.90.660.10">
    <property type="match status" value="1"/>
</dbReference>
<evidence type="ECO:0000256" key="4">
    <source>
        <dbReference type="ARBA" id="ARBA00022827"/>
    </source>
</evidence>
<comment type="similarity">
    <text evidence="2">Belongs to the flavin monoamine oxidase family.</text>
</comment>
<reference evidence="7 8" key="1">
    <citation type="submission" date="2021-06" db="EMBL/GenBank/DDBJ databases">
        <authorList>
            <person name="Palmer J.M."/>
        </authorList>
    </citation>
    <scope>NUCLEOTIDE SEQUENCE [LARGE SCALE GENOMIC DNA]</scope>
    <source>
        <strain evidence="7 8">GA_2019</strain>
        <tissue evidence="7">Muscle</tissue>
    </source>
</reference>
<dbReference type="Proteomes" id="UP001476798">
    <property type="component" value="Unassembled WGS sequence"/>
</dbReference>
<protein>
    <submittedName>
        <fullName evidence="7">Lysine-specific histone demethylase 1A</fullName>
    </submittedName>
</protein>
<dbReference type="PANTHER" id="PTHR10742:SF386">
    <property type="entry name" value="LYSINE-SPECIFIC HISTONE DEMETHYLASE 1A"/>
    <property type="match status" value="1"/>
</dbReference>
<evidence type="ECO:0000256" key="1">
    <source>
        <dbReference type="ARBA" id="ARBA00001974"/>
    </source>
</evidence>
<evidence type="ECO:0000256" key="5">
    <source>
        <dbReference type="ARBA" id="ARBA00023002"/>
    </source>
</evidence>
<proteinExistence type="inferred from homology"/>
<dbReference type="InterPro" id="IPR036188">
    <property type="entry name" value="FAD/NAD-bd_sf"/>
</dbReference>
<gene>
    <name evidence="7" type="primary">KDM1A_1</name>
    <name evidence="7" type="ORF">GOODEAATRI_027389</name>
</gene>
<dbReference type="Pfam" id="PF01593">
    <property type="entry name" value="Amino_oxidase"/>
    <property type="match status" value="1"/>
</dbReference>
<dbReference type="Gene3D" id="3.50.50.60">
    <property type="entry name" value="FAD/NAD(P)-binding domain"/>
    <property type="match status" value="1"/>
</dbReference>
<dbReference type="PANTHER" id="PTHR10742">
    <property type="entry name" value="FLAVIN MONOAMINE OXIDASE"/>
    <property type="match status" value="1"/>
</dbReference>
<dbReference type="InterPro" id="IPR050281">
    <property type="entry name" value="Flavin_monoamine_oxidase"/>
</dbReference>
<feature type="domain" description="Amine oxidase" evidence="6">
    <location>
        <begin position="3"/>
        <end position="163"/>
    </location>
</feature>
<keyword evidence="8" id="KW-1185">Reference proteome</keyword>
<feature type="non-terminal residue" evidence="7">
    <location>
        <position position="1"/>
    </location>
</feature>
<evidence type="ECO:0000313" key="8">
    <source>
        <dbReference type="Proteomes" id="UP001476798"/>
    </source>
</evidence>
<keyword evidence="3" id="KW-0285">Flavoprotein</keyword>